<name>A0A446BL45_9PEZI</name>
<dbReference type="Gene3D" id="1.25.40.90">
    <property type="match status" value="1"/>
</dbReference>
<feature type="domain" description="VHS" evidence="5">
    <location>
        <begin position="18"/>
        <end position="147"/>
    </location>
</feature>
<evidence type="ECO:0000256" key="3">
    <source>
        <dbReference type="ARBA" id="ARBA00022927"/>
    </source>
</evidence>
<feature type="compositionally biased region" description="Basic residues" evidence="4">
    <location>
        <begin position="208"/>
        <end position="218"/>
    </location>
</feature>
<reference evidence="7 8" key="1">
    <citation type="submission" date="2018-04" db="EMBL/GenBank/DDBJ databases">
        <authorList>
            <person name="Huttner S."/>
            <person name="Dainat J."/>
        </authorList>
    </citation>
    <scope>NUCLEOTIDE SEQUENCE [LARGE SCALE GENOMIC DNA]</scope>
</reference>
<dbReference type="PROSITE" id="PS50909">
    <property type="entry name" value="GAT"/>
    <property type="match status" value="1"/>
</dbReference>
<evidence type="ECO:0000256" key="4">
    <source>
        <dbReference type="SAM" id="MobiDB-lite"/>
    </source>
</evidence>
<dbReference type="SUPFAM" id="SSF48464">
    <property type="entry name" value="ENTH/VHS domain"/>
    <property type="match status" value="1"/>
</dbReference>
<dbReference type="PANTHER" id="PTHR47789:SF1">
    <property type="entry name" value="LAS SEVENTEEN-BINDING PROTEIN 5"/>
    <property type="match status" value="1"/>
</dbReference>
<dbReference type="PANTHER" id="PTHR47789">
    <property type="entry name" value="LAS SEVENTEEN-BINDING PROTEIN 5"/>
    <property type="match status" value="1"/>
</dbReference>
<dbReference type="InterPro" id="IPR004152">
    <property type="entry name" value="GAT_dom"/>
</dbReference>
<dbReference type="Pfam" id="PF00790">
    <property type="entry name" value="VHS"/>
    <property type="match status" value="1"/>
</dbReference>
<evidence type="ECO:0000256" key="2">
    <source>
        <dbReference type="ARBA" id="ARBA00022448"/>
    </source>
</evidence>
<dbReference type="GO" id="GO:0007034">
    <property type="term" value="P:vacuolar transport"/>
    <property type="evidence" value="ECO:0007669"/>
    <property type="project" value="UniProtKB-ARBA"/>
</dbReference>
<dbReference type="GO" id="GO:0006897">
    <property type="term" value="P:endocytosis"/>
    <property type="evidence" value="ECO:0007669"/>
    <property type="project" value="InterPro"/>
</dbReference>
<comment type="subunit">
    <text evidence="1">Component of the ESCRT-0 complex composed of HSE1 and VPS27.</text>
</comment>
<dbReference type="SUPFAM" id="SSF89009">
    <property type="entry name" value="GAT-like domain"/>
    <property type="match status" value="1"/>
</dbReference>
<evidence type="ECO:0000259" key="5">
    <source>
        <dbReference type="PROSITE" id="PS50179"/>
    </source>
</evidence>
<dbReference type="GO" id="GO:0043130">
    <property type="term" value="F:ubiquitin binding"/>
    <property type="evidence" value="ECO:0007669"/>
    <property type="project" value="InterPro"/>
</dbReference>
<dbReference type="GO" id="GO:0007015">
    <property type="term" value="P:actin filament organization"/>
    <property type="evidence" value="ECO:0007669"/>
    <property type="project" value="InterPro"/>
</dbReference>
<keyword evidence="2" id="KW-0813">Transport</keyword>
<feature type="compositionally biased region" description="Acidic residues" evidence="4">
    <location>
        <begin position="401"/>
        <end position="417"/>
    </location>
</feature>
<keyword evidence="3" id="KW-0653">Protein transport</keyword>
<gene>
    <name evidence="7" type="ORF">TT172_LOCUS5643</name>
</gene>
<feature type="region of interest" description="Disordered" evidence="4">
    <location>
        <begin position="337"/>
        <end position="432"/>
    </location>
</feature>
<dbReference type="CDD" id="cd14232">
    <property type="entry name" value="GAT_LSB5"/>
    <property type="match status" value="1"/>
</dbReference>
<feature type="compositionally biased region" description="Low complexity" evidence="4">
    <location>
        <begin position="344"/>
        <end position="376"/>
    </location>
</feature>
<evidence type="ECO:0000313" key="7">
    <source>
        <dbReference type="EMBL" id="SPQ23224.1"/>
    </source>
</evidence>
<dbReference type="InterPro" id="IPR008942">
    <property type="entry name" value="ENTH_VHS"/>
</dbReference>
<proteinExistence type="predicted"/>
<dbReference type="InterPro" id="IPR002014">
    <property type="entry name" value="VHS_dom"/>
</dbReference>
<organism evidence="7 8">
    <name type="scientific">Thermothielavioides terrestris</name>
    <dbReference type="NCBI Taxonomy" id="2587410"/>
    <lineage>
        <taxon>Eukaryota</taxon>
        <taxon>Fungi</taxon>
        <taxon>Dikarya</taxon>
        <taxon>Ascomycota</taxon>
        <taxon>Pezizomycotina</taxon>
        <taxon>Sordariomycetes</taxon>
        <taxon>Sordariomycetidae</taxon>
        <taxon>Sordariales</taxon>
        <taxon>Chaetomiaceae</taxon>
        <taxon>Thermothielavioides</taxon>
    </lineage>
</organism>
<feature type="compositionally biased region" description="Polar residues" evidence="4">
    <location>
        <begin position="182"/>
        <end position="197"/>
    </location>
</feature>
<accession>A0A446BL45</accession>
<dbReference type="EMBL" id="OUUZ01000010">
    <property type="protein sequence ID" value="SPQ23224.1"/>
    <property type="molecule type" value="Genomic_DNA"/>
</dbReference>
<dbReference type="CDD" id="cd16980">
    <property type="entry name" value="VHS_Lsb5"/>
    <property type="match status" value="1"/>
</dbReference>
<dbReference type="PROSITE" id="PS50179">
    <property type="entry name" value="VHS"/>
    <property type="match status" value="1"/>
</dbReference>
<dbReference type="Proteomes" id="UP000289323">
    <property type="component" value="Unassembled WGS sequence"/>
</dbReference>
<feature type="domain" description="GAT" evidence="6">
    <location>
        <begin position="225"/>
        <end position="313"/>
    </location>
</feature>
<dbReference type="Gene3D" id="1.20.58.160">
    <property type="match status" value="1"/>
</dbReference>
<sequence>MFSQKKPYTAVTVTIERLTSEAIPVDDLSGIPDLVEVVNLQDSGPTEAARAIRKKLKYGNLHRQLRALTLLDGLIQNAGPRFQRTFADEALLERLRFCGTASLSDPEVKKKCSELFLSWANEYKNTRGMEQVARLYQELPRRKHVVTQERSRVIQETANPFVDEDEDDDRPEPAQASTAYTPVWNQTNPPVVQSFSASPRDAKAGKTKDKKSKKGKKARVFNLEAEQEQMKVDIAEAAMAATNLMNTLQTINRERERISENQLALQRFETCKQLRRKILRYIHHVDSEQWLGSLLHANDELVTALMTFEQLDRSIDADSDSDDELAAQAHLYRMVTEKAKGKEPSSPTSTTSPQGLAGGMASLSLGSPQSASSSSRPAPPPRPSAATKPAMLSPRRGPPPAEEEEEDGDAGEDEDEANPFADRNAVAVSRGE</sequence>
<dbReference type="InterPro" id="IPR045007">
    <property type="entry name" value="LSB5"/>
</dbReference>
<dbReference type="SMART" id="SM00288">
    <property type="entry name" value="VHS"/>
    <property type="match status" value="1"/>
</dbReference>
<evidence type="ECO:0000313" key="8">
    <source>
        <dbReference type="Proteomes" id="UP000289323"/>
    </source>
</evidence>
<protein>
    <submittedName>
        <fullName evidence="7">49ff0a57-1085-4ea3-8d5c-f8d4127421cf</fullName>
    </submittedName>
</protein>
<dbReference type="GO" id="GO:0015031">
    <property type="term" value="P:protein transport"/>
    <property type="evidence" value="ECO:0007669"/>
    <property type="project" value="UniProtKB-KW"/>
</dbReference>
<dbReference type="GO" id="GO:0030479">
    <property type="term" value="C:actin cortical patch"/>
    <property type="evidence" value="ECO:0007669"/>
    <property type="project" value="TreeGrafter"/>
</dbReference>
<dbReference type="GO" id="GO:0035091">
    <property type="term" value="F:phosphatidylinositol binding"/>
    <property type="evidence" value="ECO:0007669"/>
    <property type="project" value="InterPro"/>
</dbReference>
<dbReference type="GO" id="GO:0051666">
    <property type="term" value="P:actin cortical patch localization"/>
    <property type="evidence" value="ECO:0007669"/>
    <property type="project" value="TreeGrafter"/>
</dbReference>
<dbReference type="InterPro" id="IPR038425">
    <property type="entry name" value="GAT_sf"/>
</dbReference>
<evidence type="ECO:0000259" key="6">
    <source>
        <dbReference type="PROSITE" id="PS50909"/>
    </source>
</evidence>
<feature type="region of interest" description="Disordered" evidence="4">
    <location>
        <begin position="182"/>
        <end position="218"/>
    </location>
</feature>
<evidence type="ECO:0000256" key="1">
    <source>
        <dbReference type="ARBA" id="ARBA00011446"/>
    </source>
</evidence>
<dbReference type="Pfam" id="PF03127">
    <property type="entry name" value="GAT"/>
    <property type="match status" value="1"/>
</dbReference>
<dbReference type="InterPro" id="IPR044103">
    <property type="entry name" value="GAT_LSB5"/>
</dbReference>
<dbReference type="AlphaFoldDB" id="A0A446BL45"/>